<organism evidence="1 2">
    <name type="scientific">Corynebacterium striatum</name>
    <dbReference type="NCBI Taxonomy" id="43770"/>
    <lineage>
        <taxon>Bacteria</taxon>
        <taxon>Bacillati</taxon>
        <taxon>Actinomycetota</taxon>
        <taxon>Actinomycetes</taxon>
        <taxon>Mycobacteriales</taxon>
        <taxon>Corynebacteriaceae</taxon>
        <taxon>Corynebacterium</taxon>
    </lineage>
</organism>
<gene>
    <name evidence="1" type="ORF">Cst04h_13270</name>
</gene>
<dbReference type="Proteomes" id="UP000315234">
    <property type="component" value="Unassembled WGS sequence"/>
</dbReference>
<comment type="caution">
    <text evidence="1">The sequence shown here is derived from an EMBL/GenBank/DDBJ whole genome shotgun (WGS) entry which is preliminary data.</text>
</comment>
<proteinExistence type="predicted"/>
<reference evidence="1 2" key="1">
    <citation type="submission" date="2019-06" db="EMBL/GenBank/DDBJ databases">
        <title>Draft genome sequence of Corynebacterium striatum NBRC 15291.</title>
        <authorList>
            <person name="Miura T."/>
            <person name="Furukawa M."/>
            <person name="Shimamura M."/>
            <person name="Ohyama Y."/>
            <person name="Yamazoe A."/>
            <person name="Kawasaki H."/>
        </authorList>
    </citation>
    <scope>NUCLEOTIDE SEQUENCE [LARGE SCALE GENOMIC DNA]</scope>
    <source>
        <strain evidence="1 2">NBRC 15291</strain>
    </source>
</reference>
<dbReference type="RefSeq" id="WP_005528348.1">
    <property type="nucleotide sequence ID" value="NZ_BJLD01000002.1"/>
</dbReference>
<dbReference type="AlphaFoldDB" id="A0ABC9ZLX5"/>
<protein>
    <submittedName>
        <fullName evidence="1">Uncharacterized protein</fullName>
    </submittedName>
</protein>
<dbReference type="EMBL" id="BJLD01000002">
    <property type="protein sequence ID" value="GEA43157.1"/>
    <property type="molecule type" value="Genomic_DNA"/>
</dbReference>
<accession>A0ABC9ZLX5</accession>
<evidence type="ECO:0000313" key="2">
    <source>
        <dbReference type="Proteomes" id="UP000315234"/>
    </source>
</evidence>
<name>A0ABC9ZLX5_CORST</name>
<evidence type="ECO:0000313" key="1">
    <source>
        <dbReference type="EMBL" id="GEA43157.1"/>
    </source>
</evidence>
<sequence length="44" mass="5168">MQLPNFDDSSYNVADAELLSAFEVFERIEEHVLDKSLLFEVYSR</sequence>